<protein>
    <submittedName>
        <fullName evidence="2">Uncharacterized protein</fullName>
    </submittedName>
</protein>
<proteinExistence type="predicted"/>
<dbReference type="EMBL" id="QOZG01000002">
    <property type="protein sequence ID" value="RCS25098.1"/>
    <property type="molecule type" value="Genomic_DNA"/>
</dbReference>
<feature type="compositionally biased region" description="Acidic residues" evidence="1">
    <location>
        <begin position="35"/>
        <end position="50"/>
    </location>
</feature>
<keyword evidence="3" id="KW-1185">Reference proteome</keyword>
<name>A0A368K6T7_9HYPH</name>
<organism evidence="2 3">
    <name type="scientific">Phyllobacterium salinisoli</name>
    <dbReference type="NCBI Taxonomy" id="1899321"/>
    <lineage>
        <taxon>Bacteria</taxon>
        <taxon>Pseudomonadati</taxon>
        <taxon>Pseudomonadota</taxon>
        <taxon>Alphaproteobacteria</taxon>
        <taxon>Hyphomicrobiales</taxon>
        <taxon>Phyllobacteriaceae</taxon>
        <taxon>Phyllobacterium</taxon>
    </lineage>
</organism>
<evidence type="ECO:0000256" key="1">
    <source>
        <dbReference type="SAM" id="MobiDB-lite"/>
    </source>
</evidence>
<dbReference type="Proteomes" id="UP000253420">
    <property type="component" value="Unassembled WGS sequence"/>
</dbReference>
<evidence type="ECO:0000313" key="2">
    <source>
        <dbReference type="EMBL" id="RCS25098.1"/>
    </source>
</evidence>
<dbReference type="RefSeq" id="WP_114439542.1">
    <property type="nucleotide sequence ID" value="NZ_QOZG01000002.1"/>
</dbReference>
<reference evidence="2 3" key="1">
    <citation type="submission" date="2018-07" db="EMBL/GenBank/DDBJ databases">
        <title>The draft genome of Phyllobacterium salinisoli.</title>
        <authorList>
            <person name="Liu L."/>
            <person name="Li L."/>
            <person name="Zhang X."/>
            <person name="Liang L."/>
        </authorList>
    </citation>
    <scope>NUCLEOTIDE SEQUENCE [LARGE SCALE GENOMIC DNA]</scope>
    <source>
        <strain evidence="2 3">LLAN61</strain>
    </source>
</reference>
<sequence>MTGNKHPKRKIPNDADLKRNPGIGTSKGTIKEGDDTLLEGEVTFEGDVENDTTRLDGINPRQTGRTNK</sequence>
<evidence type="ECO:0000313" key="3">
    <source>
        <dbReference type="Proteomes" id="UP000253420"/>
    </source>
</evidence>
<dbReference type="OrthoDB" id="7210750at2"/>
<feature type="compositionally biased region" description="Basic residues" evidence="1">
    <location>
        <begin position="1"/>
        <end position="10"/>
    </location>
</feature>
<dbReference type="AlphaFoldDB" id="A0A368K6T7"/>
<accession>A0A368K6T7</accession>
<comment type="caution">
    <text evidence="2">The sequence shown here is derived from an EMBL/GenBank/DDBJ whole genome shotgun (WGS) entry which is preliminary data.</text>
</comment>
<feature type="region of interest" description="Disordered" evidence="1">
    <location>
        <begin position="1"/>
        <end position="68"/>
    </location>
</feature>
<gene>
    <name evidence="2" type="ORF">DUT91_06640</name>
</gene>